<organism evidence="1 2">
    <name type="scientific">Rheinheimera soli</name>
    <dbReference type="NCBI Taxonomy" id="443616"/>
    <lineage>
        <taxon>Bacteria</taxon>
        <taxon>Pseudomonadati</taxon>
        <taxon>Pseudomonadota</taxon>
        <taxon>Gammaproteobacteria</taxon>
        <taxon>Chromatiales</taxon>
        <taxon>Chromatiaceae</taxon>
        <taxon>Rheinheimera</taxon>
    </lineage>
</organism>
<keyword evidence="2" id="KW-1185">Reference proteome</keyword>
<evidence type="ECO:0000313" key="1">
    <source>
        <dbReference type="EMBL" id="MDR7122965.1"/>
    </source>
</evidence>
<name>A0ABU1W566_9GAMM</name>
<accession>A0ABU1W566</accession>
<protein>
    <submittedName>
        <fullName evidence="1">Uncharacterized protein</fullName>
    </submittedName>
</protein>
<dbReference type="Proteomes" id="UP001257909">
    <property type="component" value="Unassembled WGS sequence"/>
</dbReference>
<dbReference type="SUPFAM" id="SSF56601">
    <property type="entry name" value="beta-lactamase/transpeptidase-like"/>
    <property type="match status" value="1"/>
</dbReference>
<gene>
    <name evidence="1" type="ORF">J2W69_003948</name>
</gene>
<dbReference type="EMBL" id="JAVDWR010000026">
    <property type="protein sequence ID" value="MDR7122965.1"/>
    <property type="molecule type" value="Genomic_DNA"/>
</dbReference>
<reference evidence="1 2" key="1">
    <citation type="submission" date="2023-07" db="EMBL/GenBank/DDBJ databases">
        <title>Sorghum-associated microbial communities from plants grown in Nebraska, USA.</title>
        <authorList>
            <person name="Schachtman D."/>
        </authorList>
    </citation>
    <scope>NUCLEOTIDE SEQUENCE [LARGE SCALE GENOMIC DNA]</scope>
    <source>
        <strain evidence="1 2">4138</strain>
    </source>
</reference>
<dbReference type="RefSeq" id="WP_310281650.1">
    <property type="nucleotide sequence ID" value="NZ_JAVDWR010000026.1"/>
</dbReference>
<comment type="caution">
    <text evidence="1">The sequence shown here is derived from an EMBL/GenBank/DDBJ whole genome shotgun (WGS) entry which is preliminary data.</text>
</comment>
<dbReference type="InterPro" id="IPR012338">
    <property type="entry name" value="Beta-lactam/transpept-like"/>
</dbReference>
<dbReference type="Gene3D" id="3.40.710.10">
    <property type="entry name" value="DD-peptidase/beta-lactamase superfamily"/>
    <property type="match status" value="1"/>
</dbReference>
<proteinExistence type="predicted"/>
<evidence type="ECO:0000313" key="2">
    <source>
        <dbReference type="Proteomes" id="UP001257909"/>
    </source>
</evidence>
<sequence length="92" mass="10086">MPESAAFNYPKCDDIGLAWMLSSHEGLGDFAWHNGQTMGQKSVVICAKNSDAAIVMLSNKVPKFWQSFFPGYSIENLSVEILKSLTDGKQSA</sequence>